<comment type="caution">
    <text evidence="2">The sequence shown here is derived from an EMBL/GenBank/DDBJ whole genome shotgun (WGS) entry which is preliminary data.</text>
</comment>
<dbReference type="Proteomes" id="UP001145069">
    <property type="component" value="Unassembled WGS sequence"/>
</dbReference>
<sequence>MTKRKNSTSKSQLAKAEERLGLDPDEQAMNGAYGMVETKEEDRANKKS</sequence>
<gene>
    <name evidence="2" type="ORF">NC799_00010</name>
</gene>
<dbReference type="AlphaFoldDB" id="A0A9X4ADE8"/>
<evidence type="ECO:0000256" key="1">
    <source>
        <dbReference type="SAM" id="MobiDB-lite"/>
    </source>
</evidence>
<reference evidence="2" key="1">
    <citation type="submission" date="2022-06" db="EMBL/GenBank/DDBJ databases">
        <title>Aquibacillus sp. a new bacterium isolated from soil saline samples.</title>
        <authorList>
            <person name="Galisteo C."/>
            <person name="De La Haba R."/>
            <person name="Sanchez-Porro C."/>
            <person name="Ventosa A."/>
        </authorList>
    </citation>
    <scope>NUCLEOTIDE SEQUENCE</scope>
    <source>
        <strain evidence="2">3ASR75-54</strain>
    </source>
</reference>
<dbReference type="RefSeq" id="WP_272444264.1">
    <property type="nucleotide sequence ID" value="NZ_JAMQKC010000001.1"/>
</dbReference>
<dbReference type="InterPro" id="IPR025094">
    <property type="entry name" value="DUF4021"/>
</dbReference>
<feature type="region of interest" description="Disordered" evidence="1">
    <location>
        <begin position="1"/>
        <end position="48"/>
    </location>
</feature>
<organism evidence="2 3">
    <name type="scientific">Aquibacillus salsiterrae</name>
    <dbReference type="NCBI Taxonomy" id="2950439"/>
    <lineage>
        <taxon>Bacteria</taxon>
        <taxon>Bacillati</taxon>
        <taxon>Bacillota</taxon>
        <taxon>Bacilli</taxon>
        <taxon>Bacillales</taxon>
        <taxon>Bacillaceae</taxon>
        <taxon>Aquibacillus</taxon>
    </lineage>
</organism>
<dbReference type="EMBL" id="JAMQKC010000001">
    <property type="protein sequence ID" value="MDC3415297.1"/>
    <property type="molecule type" value="Genomic_DNA"/>
</dbReference>
<feature type="compositionally biased region" description="Basic and acidic residues" evidence="1">
    <location>
        <begin position="37"/>
        <end position="48"/>
    </location>
</feature>
<accession>A0A9X4ADE8</accession>
<protein>
    <submittedName>
        <fullName evidence="2">DUF4021 family protein</fullName>
    </submittedName>
</protein>
<evidence type="ECO:0000313" key="2">
    <source>
        <dbReference type="EMBL" id="MDC3415297.1"/>
    </source>
</evidence>
<proteinExistence type="predicted"/>
<keyword evidence="3" id="KW-1185">Reference proteome</keyword>
<name>A0A9X4ADE8_9BACI</name>
<evidence type="ECO:0000313" key="3">
    <source>
        <dbReference type="Proteomes" id="UP001145069"/>
    </source>
</evidence>
<dbReference type="Pfam" id="PF13213">
    <property type="entry name" value="DUF4021"/>
    <property type="match status" value="1"/>
</dbReference>